<dbReference type="Ensembl" id="ENSSPUT00000000687.1">
    <property type="protein sequence ID" value="ENSSPUP00000000647.1"/>
    <property type="gene ID" value="ENSSPUG00000000546.1"/>
</dbReference>
<dbReference type="GO" id="GO:0005829">
    <property type="term" value="C:cytosol"/>
    <property type="evidence" value="ECO:0007669"/>
    <property type="project" value="TreeGrafter"/>
</dbReference>
<dbReference type="InterPro" id="IPR051458">
    <property type="entry name" value="Cyt/Met_Dipeptidase"/>
</dbReference>
<dbReference type="GO" id="GO:0016805">
    <property type="term" value="F:dipeptidase activity"/>
    <property type="evidence" value="ECO:0007669"/>
    <property type="project" value="TreeGrafter"/>
</dbReference>
<keyword evidence="2" id="KW-0645">Protease</keyword>
<keyword evidence="3" id="KW-0479">Metal-binding</keyword>
<dbReference type="CDD" id="cd05676">
    <property type="entry name" value="M20_dipept_like_CNDP"/>
    <property type="match status" value="1"/>
</dbReference>
<reference evidence="6" key="1">
    <citation type="submission" date="2025-08" db="UniProtKB">
        <authorList>
            <consortium name="Ensembl"/>
        </authorList>
    </citation>
    <scope>IDENTIFICATION</scope>
</reference>
<dbReference type="Gene3D" id="3.40.630.10">
    <property type="entry name" value="Zn peptidases"/>
    <property type="match status" value="1"/>
</dbReference>
<dbReference type="Gene3D" id="3.30.70.360">
    <property type="match status" value="1"/>
</dbReference>
<dbReference type="PROSITE" id="PS00759">
    <property type="entry name" value="ARGE_DAPE_CPG2_2"/>
    <property type="match status" value="1"/>
</dbReference>
<dbReference type="PANTHER" id="PTHR43270:SF16">
    <property type="entry name" value="BETA-ALA-HIS DIPEPTIDASE-LIKE"/>
    <property type="match status" value="1"/>
</dbReference>
<sequence>TYDRFTLILNLTYNFLFPQKLKDWVAIENDSNDPSKRQQLINMMHSAGESIKKLGGTVEMVDLGTQKLCNEQNISLPPVILANIGKDPTKLTVCFYGHLDVQPAKIEDGWSNDPYILTEKNGNLYGRGTSDDKGQILAVLNAVEALQRHELPVNVKFLLEGMEEVGSTGLPTLVEQRNSTFFSDVDYIVVTDTSWLSNKPGITYGTRGNCYFLIEVECSKQDLHSGAFGGIVHEAMSDLIFLLDTLVNSSGHIQIPGIYEAVSPLTDQEKKLYEETEYDLDGIKAKYGIDRFIYKTKEELLIRRSRYPSLSIHGIEGAFSEPGTKTVIPARVIGKFSVRLVPNMEPSVVKKQVTDSLNEKFAERNSPNRVKITSEYGSKPWLSGTSDPQYLAAKKAIKRVFGVDADMIHVGGTLPIASHFQEVTGKSIMLLGIGGPDDAAHGQDEKISRINFIEGIKLYAAFLQELASL</sequence>
<dbReference type="InterPro" id="IPR002933">
    <property type="entry name" value="Peptidase_M20"/>
</dbReference>
<keyword evidence="7" id="KW-1185">Reference proteome</keyword>
<evidence type="ECO:0000259" key="5">
    <source>
        <dbReference type="Pfam" id="PF07687"/>
    </source>
</evidence>
<name>A0A8D0G4L9_SPHPU</name>
<proteinExistence type="inferred from homology"/>
<reference evidence="6" key="2">
    <citation type="submission" date="2025-09" db="UniProtKB">
        <authorList>
            <consortium name="Ensembl"/>
        </authorList>
    </citation>
    <scope>IDENTIFICATION</scope>
</reference>
<dbReference type="PANTHER" id="PTHR43270">
    <property type="entry name" value="BETA-ALA-HIS DIPEPTIDASE"/>
    <property type="match status" value="1"/>
</dbReference>
<dbReference type="AlphaFoldDB" id="A0A8D0G4L9"/>
<dbReference type="GO" id="GO:0046872">
    <property type="term" value="F:metal ion binding"/>
    <property type="evidence" value="ECO:0007669"/>
    <property type="project" value="UniProtKB-KW"/>
</dbReference>
<evidence type="ECO:0000256" key="2">
    <source>
        <dbReference type="ARBA" id="ARBA00022670"/>
    </source>
</evidence>
<dbReference type="OMA" id="VLYNMYD"/>
<protein>
    <recommendedName>
        <fullName evidence="5">Peptidase M20 dimerisation domain-containing protein</fullName>
    </recommendedName>
</protein>
<dbReference type="SUPFAM" id="SSF53187">
    <property type="entry name" value="Zn-dependent exopeptidases"/>
    <property type="match status" value="1"/>
</dbReference>
<dbReference type="GO" id="GO:0006508">
    <property type="term" value="P:proteolysis"/>
    <property type="evidence" value="ECO:0007669"/>
    <property type="project" value="UniProtKB-KW"/>
</dbReference>
<dbReference type="GeneTree" id="ENSGT00940000165015"/>
<organism evidence="6 7">
    <name type="scientific">Sphenodon punctatus</name>
    <name type="common">Tuatara</name>
    <name type="synonym">Hatteria punctata</name>
    <dbReference type="NCBI Taxonomy" id="8508"/>
    <lineage>
        <taxon>Eukaryota</taxon>
        <taxon>Metazoa</taxon>
        <taxon>Chordata</taxon>
        <taxon>Craniata</taxon>
        <taxon>Vertebrata</taxon>
        <taxon>Euteleostomi</taxon>
        <taxon>Lepidosauria</taxon>
        <taxon>Sphenodontia</taxon>
        <taxon>Sphenodontidae</taxon>
        <taxon>Sphenodon</taxon>
    </lineage>
</organism>
<evidence type="ECO:0000313" key="6">
    <source>
        <dbReference type="Ensembl" id="ENSSPUP00000000647.1"/>
    </source>
</evidence>
<evidence type="ECO:0000313" key="7">
    <source>
        <dbReference type="Proteomes" id="UP000694392"/>
    </source>
</evidence>
<dbReference type="Pfam" id="PF01546">
    <property type="entry name" value="Peptidase_M20"/>
    <property type="match status" value="1"/>
</dbReference>
<comment type="similarity">
    <text evidence="1">Belongs to the peptidase M20A family.</text>
</comment>
<evidence type="ECO:0000256" key="3">
    <source>
        <dbReference type="ARBA" id="ARBA00022723"/>
    </source>
</evidence>
<evidence type="ECO:0000256" key="1">
    <source>
        <dbReference type="ARBA" id="ARBA00006247"/>
    </source>
</evidence>
<keyword evidence="4" id="KW-0378">Hydrolase</keyword>
<dbReference type="Pfam" id="PF07687">
    <property type="entry name" value="M20_dimer"/>
    <property type="match status" value="1"/>
</dbReference>
<dbReference type="Proteomes" id="UP000694392">
    <property type="component" value="Unplaced"/>
</dbReference>
<accession>A0A8D0G4L9</accession>
<dbReference type="InterPro" id="IPR011650">
    <property type="entry name" value="Peptidase_M20_dimer"/>
</dbReference>
<evidence type="ECO:0000256" key="4">
    <source>
        <dbReference type="ARBA" id="ARBA00022801"/>
    </source>
</evidence>
<dbReference type="InterPro" id="IPR001261">
    <property type="entry name" value="ArgE/DapE_CS"/>
</dbReference>
<feature type="domain" description="Peptidase M20 dimerisation" evidence="5">
    <location>
        <begin position="204"/>
        <end position="363"/>
    </location>
</feature>